<proteinExistence type="predicted"/>
<dbReference type="AlphaFoldDB" id="A0A0U1L385"/>
<sequence>MAIRHTPITTNAAIAIVVIKHTPPGLVKLSHYSISEN</sequence>
<accession>A0A0U1L385</accession>
<evidence type="ECO:0000313" key="2">
    <source>
        <dbReference type="Proteomes" id="UP000049855"/>
    </source>
</evidence>
<evidence type="ECO:0000313" key="1">
    <source>
        <dbReference type="EMBL" id="CQR73374.1"/>
    </source>
</evidence>
<organism evidence="1 2">
    <name type="scientific">Sporomusa ovata</name>
    <dbReference type="NCBI Taxonomy" id="2378"/>
    <lineage>
        <taxon>Bacteria</taxon>
        <taxon>Bacillati</taxon>
        <taxon>Bacillota</taxon>
        <taxon>Negativicutes</taxon>
        <taxon>Selenomonadales</taxon>
        <taxon>Sporomusaceae</taxon>
        <taxon>Sporomusa</taxon>
    </lineage>
</organism>
<keyword evidence="2" id="KW-1185">Reference proteome</keyword>
<dbReference type="EMBL" id="CTRP01000012">
    <property type="protein sequence ID" value="CQR73374.1"/>
    <property type="molecule type" value="Genomic_DNA"/>
</dbReference>
<dbReference type="Proteomes" id="UP000049855">
    <property type="component" value="Unassembled WGS sequence"/>
</dbReference>
<reference evidence="2" key="1">
    <citation type="submission" date="2015-03" db="EMBL/GenBank/DDBJ databases">
        <authorList>
            <person name="Nijsse Bart"/>
        </authorList>
    </citation>
    <scope>NUCLEOTIDE SEQUENCE [LARGE SCALE GENOMIC DNA]</scope>
</reference>
<protein>
    <submittedName>
        <fullName evidence="1">Uncharacterized protein</fullName>
    </submittedName>
</protein>
<gene>
    <name evidence="1" type="ORF">SpAn4DRAFT_2606</name>
</gene>
<name>A0A0U1L385_9FIRM</name>